<name>L0DFL1_SINAD</name>
<protein>
    <submittedName>
        <fullName evidence="1">Uncharacterized protein</fullName>
    </submittedName>
</protein>
<evidence type="ECO:0000313" key="1">
    <source>
        <dbReference type="EMBL" id="AGA27603.1"/>
    </source>
</evidence>
<dbReference type="HOGENOM" id="CLU_1905356_0_0_0"/>
<dbReference type="Proteomes" id="UP000010798">
    <property type="component" value="Chromosome"/>
</dbReference>
<dbReference type="RefSeq" id="WP_015246749.1">
    <property type="nucleotide sequence ID" value="NC_019892.1"/>
</dbReference>
<accession>L0DFL1</accession>
<reference evidence="1 2" key="1">
    <citation type="submission" date="2012-02" db="EMBL/GenBank/DDBJ databases">
        <title>Complete sequence of chromosome of Singulisphaera acidiphila DSM 18658.</title>
        <authorList>
            <consortium name="US DOE Joint Genome Institute (JGI-PGF)"/>
            <person name="Lucas S."/>
            <person name="Copeland A."/>
            <person name="Lapidus A."/>
            <person name="Glavina del Rio T."/>
            <person name="Dalin E."/>
            <person name="Tice H."/>
            <person name="Bruce D."/>
            <person name="Goodwin L."/>
            <person name="Pitluck S."/>
            <person name="Peters L."/>
            <person name="Ovchinnikova G."/>
            <person name="Chertkov O."/>
            <person name="Kyrpides N."/>
            <person name="Mavromatis K."/>
            <person name="Ivanova N."/>
            <person name="Brettin T."/>
            <person name="Detter J.C."/>
            <person name="Han C."/>
            <person name="Larimer F."/>
            <person name="Land M."/>
            <person name="Hauser L."/>
            <person name="Markowitz V."/>
            <person name="Cheng J.-F."/>
            <person name="Hugenholtz P."/>
            <person name="Woyke T."/>
            <person name="Wu D."/>
            <person name="Tindall B."/>
            <person name="Pomrenke H."/>
            <person name="Brambilla E."/>
            <person name="Klenk H.-P."/>
            <person name="Eisen J.A."/>
        </authorList>
    </citation>
    <scope>NUCLEOTIDE SEQUENCE [LARGE SCALE GENOMIC DNA]</scope>
    <source>
        <strain evidence="2">ATCC BAA-1392 / DSM 18658 / VKM B-2454 / MOB10</strain>
    </source>
</reference>
<keyword evidence="2" id="KW-1185">Reference proteome</keyword>
<dbReference type="EMBL" id="CP003364">
    <property type="protein sequence ID" value="AGA27603.1"/>
    <property type="molecule type" value="Genomic_DNA"/>
</dbReference>
<dbReference type="AlphaFoldDB" id="L0DFL1"/>
<proteinExistence type="predicted"/>
<dbReference type="KEGG" id="saci:Sinac_3336"/>
<gene>
    <name evidence="1" type="ordered locus">Sinac_3336</name>
</gene>
<sequence>MLNEGESDKIERIVVIIQSESKRSMHPAAWASSIRDRVVDSQEKTQGADRVIFIPRIGSHKRIAGMGGHKITGFEPATDPVGGLQHGIQREYDLSPNAYKQNTQKSIVSICYLFTKNILLDFREPFPCTQPRP</sequence>
<organism evidence="1 2">
    <name type="scientific">Singulisphaera acidiphila (strain ATCC BAA-1392 / DSM 18658 / VKM B-2454 / MOB10)</name>
    <dbReference type="NCBI Taxonomy" id="886293"/>
    <lineage>
        <taxon>Bacteria</taxon>
        <taxon>Pseudomonadati</taxon>
        <taxon>Planctomycetota</taxon>
        <taxon>Planctomycetia</taxon>
        <taxon>Isosphaerales</taxon>
        <taxon>Isosphaeraceae</taxon>
        <taxon>Singulisphaera</taxon>
    </lineage>
</organism>
<evidence type="ECO:0000313" key="2">
    <source>
        <dbReference type="Proteomes" id="UP000010798"/>
    </source>
</evidence>
<dbReference type="STRING" id="886293.Sinac_3336"/>